<dbReference type="CDD" id="cd09871">
    <property type="entry name" value="PIN_MtVapC28-VapC30-like"/>
    <property type="match status" value="1"/>
</dbReference>
<gene>
    <name evidence="1" type="ORF">MRSR164_05410</name>
</gene>
<reference evidence="1 2" key="1">
    <citation type="journal article" date="2012" name="Genet. Mol. Biol.">
        <title>Analysis of 16S rRNA and mxaF genes revealing insights into Methylobacterium niche-specific plant association.</title>
        <authorList>
            <person name="Dourado M.N."/>
            <person name="Andreote F.D."/>
            <person name="Dini-Andreote F."/>
            <person name="Conti R."/>
            <person name="Araujo J.M."/>
            <person name="Araujo W.L."/>
        </authorList>
    </citation>
    <scope>NUCLEOTIDE SEQUENCE [LARGE SCALE GENOMIC DNA]</scope>
    <source>
        <strain evidence="1 2">SR1.6/4</strain>
    </source>
</reference>
<dbReference type="Gene3D" id="3.40.50.1010">
    <property type="entry name" value="5'-nuclease"/>
    <property type="match status" value="1"/>
</dbReference>
<organism evidence="1 2">
    <name type="scientific">Methylobacterium radiotolerans</name>
    <dbReference type="NCBI Taxonomy" id="31998"/>
    <lineage>
        <taxon>Bacteria</taxon>
        <taxon>Pseudomonadati</taxon>
        <taxon>Pseudomonadota</taxon>
        <taxon>Alphaproteobacteria</taxon>
        <taxon>Hyphomicrobiales</taxon>
        <taxon>Methylobacteriaceae</taxon>
        <taxon>Methylobacterium</taxon>
    </lineage>
</organism>
<protein>
    <submittedName>
        <fullName evidence="1">Uncharacterized protein</fullName>
    </submittedName>
</protein>
<dbReference type="Proteomes" id="UP001349262">
    <property type="component" value="Unassembled WGS sequence"/>
</dbReference>
<keyword evidence="2" id="KW-1185">Reference proteome</keyword>
<name>A0ABU7T6S7_9HYPH</name>
<comment type="caution">
    <text evidence="1">The sequence shown here is derived from an EMBL/GenBank/DDBJ whole genome shotgun (WGS) entry which is preliminary data.</text>
</comment>
<evidence type="ECO:0000313" key="1">
    <source>
        <dbReference type="EMBL" id="MEE7456247.1"/>
    </source>
</evidence>
<proteinExistence type="predicted"/>
<accession>A0ABU7T6S7</accession>
<sequence>MGLHIRDANIEMLLDLARIGLVPMAPEGADGAPDAFKHHGKGTGDPADLSIGACFAYAVE</sequence>
<dbReference type="EMBL" id="MLBY01000003">
    <property type="protein sequence ID" value="MEE7456247.1"/>
    <property type="molecule type" value="Genomic_DNA"/>
</dbReference>
<evidence type="ECO:0000313" key="2">
    <source>
        <dbReference type="Proteomes" id="UP001349262"/>
    </source>
</evidence>